<proteinExistence type="predicted"/>
<evidence type="ECO:0000313" key="2">
    <source>
        <dbReference type="Proteomes" id="UP000182624"/>
    </source>
</evidence>
<dbReference type="OrthoDB" id="128875at2"/>
<dbReference type="EMBL" id="FOXO01000005">
    <property type="protein sequence ID" value="SFP66570.1"/>
    <property type="molecule type" value="Genomic_DNA"/>
</dbReference>
<protein>
    <submittedName>
        <fullName evidence="1">Uncharacterized protein</fullName>
    </submittedName>
</protein>
<sequence length="60" mass="6949">MSKDIFYDKDIREPLFDFLEDSFGKVRILEEKRTGSARADVVMITPDFLYGIEIKSDADT</sequence>
<gene>
    <name evidence="1" type="ORF">SAMN04487928_105160</name>
</gene>
<dbReference type="Proteomes" id="UP000182624">
    <property type="component" value="Unassembled WGS sequence"/>
</dbReference>
<organism evidence="1 2">
    <name type="scientific">Butyrivibrio proteoclasticus</name>
    <dbReference type="NCBI Taxonomy" id="43305"/>
    <lineage>
        <taxon>Bacteria</taxon>
        <taxon>Bacillati</taxon>
        <taxon>Bacillota</taxon>
        <taxon>Clostridia</taxon>
        <taxon>Lachnospirales</taxon>
        <taxon>Lachnospiraceae</taxon>
        <taxon>Butyrivibrio</taxon>
    </lineage>
</organism>
<keyword evidence="2" id="KW-1185">Reference proteome</keyword>
<dbReference type="RefSeq" id="WP_074885242.1">
    <property type="nucleotide sequence ID" value="NZ_FOXO01000005.1"/>
</dbReference>
<dbReference type="AlphaFoldDB" id="A0A1I5S791"/>
<reference evidence="2" key="1">
    <citation type="submission" date="2016-10" db="EMBL/GenBank/DDBJ databases">
        <authorList>
            <person name="Varghese N."/>
            <person name="Submissions S."/>
        </authorList>
    </citation>
    <scope>NUCLEOTIDE SEQUENCE [LARGE SCALE GENOMIC DNA]</scope>
    <source>
        <strain evidence="2">P18</strain>
    </source>
</reference>
<name>A0A1I5S791_9FIRM</name>
<accession>A0A1I5S791</accession>
<evidence type="ECO:0000313" key="1">
    <source>
        <dbReference type="EMBL" id="SFP66570.1"/>
    </source>
</evidence>